<reference evidence="2 3" key="2">
    <citation type="journal article" date="2017" name="Front. Plant Sci.">
        <title>Gene Classification and Mining of Molecular Markers Useful in Red Clover (Trifolium pratense) Breeding.</title>
        <authorList>
            <person name="Istvanek J."/>
            <person name="Dluhosova J."/>
            <person name="Dluhos P."/>
            <person name="Patkova L."/>
            <person name="Nedelnik J."/>
            <person name="Repkova J."/>
        </authorList>
    </citation>
    <scope>NUCLEOTIDE SEQUENCE [LARGE SCALE GENOMIC DNA]</scope>
    <source>
        <strain evidence="3">cv. Tatra</strain>
        <tissue evidence="2">Young leaves</tissue>
    </source>
</reference>
<name>A0A2K3LI64_TRIPR</name>
<organism evidence="2 3">
    <name type="scientific">Trifolium pratense</name>
    <name type="common">Red clover</name>
    <dbReference type="NCBI Taxonomy" id="57577"/>
    <lineage>
        <taxon>Eukaryota</taxon>
        <taxon>Viridiplantae</taxon>
        <taxon>Streptophyta</taxon>
        <taxon>Embryophyta</taxon>
        <taxon>Tracheophyta</taxon>
        <taxon>Spermatophyta</taxon>
        <taxon>Magnoliopsida</taxon>
        <taxon>eudicotyledons</taxon>
        <taxon>Gunneridae</taxon>
        <taxon>Pentapetalae</taxon>
        <taxon>rosids</taxon>
        <taxon>fabids</taxon>
        <taxon>Fabales</taxon>
        <taxon>Fabaceae</taxon>
        <taxon>Papilionoideae</taxon>
        <taxon>50 kb inversion clade</taxon>
        <taxon>NPAAA clade</taxon>
        <taxon>Hologalegina</taxon>
        <taxon>IRL clade</taxon>
        <taxon>Trifolieae</taxon>
        <taxon>Trifolium</taxon>
    </lineage>
</organism>
<gene>
    <name evidence="2" type="ORF">L195_g034207</name>
</gene>
<proteinExistence type="predicted"/>
<feature type="region of interest" description="Disordered" evidence="1">
    <location>
        <begin position="31"/>
        <end position="66"/>
    </location>
</feature>
<evidence type="ECO:0000313" key="3">
    <source>
        <dbReference type="Proteomes" id="UP000236291"/>
    </source>
</evidence>
<sequence>PFDGIDMLIKGLSLATLAIYTPLMQRSQVRNLPPIHRSGRWTPPEKVDSDPGIRSVTSSVKTQSFP</sequence>
<evidence type="ECO:0000313" key="2">
    <source>
        <dbReference type="EMBL" id="PNX78230.1"/>
    </source>
</evidence>
<reference evidence="2 3" key="1">
    <citation type="journal article" date="2014" name="Am. J. Bot.">
        <title>Genome assembly and annotation for red clover (Trifolium pratense; Fabaceae).</title>
        <authorList>
            <person name="Istvanek J."/>
            <person name="Jaros M."/>
            <person name="Krenek A."/>
            <person name="Repkova J."/>
        </authorList>
    </citation>
    <scope>NUCLEOTIDE SEQUENCE [LARGE SCALE GENOMIC DNA]</scope>
    <source>
        <strain evidence="3">cv. Tatra</strain>
        <tissue evidence="2">Young leaves</tissue>
    </source>
</reference>
<comment type="caution">
    <text evidence="2">The sequence shown here is derived from an EMBL/GenBank/DDBJ whole genome shotgun (WGS) entry which is preliminary data.</text>
</comment>
<dbReference type="Proteomes" id="UP000236291">
    <property type="component" value="Unassembled WGS sequence"/>
</dbReference>
<dbReference type="EMBL" id="ASHM01033724">
    <property type="protein sequence ID" value="PNX78230.1"/>
    <property type="molecule type" value="Genomic_DNA"/>
</dbReference>
<dbReference type="AlphaFoldDB" id="A0A2K3LI64"/>
<protein>
    <submittedName>
        <fullName evidence="2">Uncharacterized protein</fullName>
    </submittedName>
</protein>
<feature type="compositionally biased region" description="Polar residues" evidence="1">
    <location>
        <begin position="55"/>
        <end position="66"/>
    </location>
</feature>
<evidence type="ECO:0000256" key="1">
    <source>
        <dbReference type="SAM" id="MobiDB-lite"/>
    </source>
</evidence>
<accession>A0A2K3LI64</accession>
<feature type="non-terminal residue" evidence="2">
    <location>
        <position position="1"/>
    </location>
</feature>